<name>A0A371BG32_9SPHN</name>
<dbReference type="InterPro" id="IPR002878">
    <property type="entry name" value="ChsH2_C"/>
</dbReference>
<dbReference type="Pfam" id="PF01796">
    <property type="entry name" value="OB_ChsH2_C"/>
    <property type="match status" value="1"/>
</dbReference>
<dbReference type="RefSeq" id="WP_115548105.1">
    <property type="nucleotide sequence ID" value="NZ_QRGP01000001.1"/>
</dbReference>
<dbReference type="Gene3D" id="3.40.47.10">
    <property type="match status" value="2"/>
</dbReference>
<evidence type="ECO:0000259" key="1">
    <source>
        <dbReference type="Pfam" id="PF01796"/>
    </source>
</evidence>
<evidence type="ECO:0000313" key="3">
    <source>
        <dbReference type="Proteomes" id="UP000263833"/>
    </source>
</evidence>
<sequence length="483" mass="51956">MSETGILAFGAYIPKRRLQRAAIHAFNGWFAGGLRGLAKGEKAVANWDEDAITMGVEAARDCLTGLDRTIVQRVTLASTTLPFADRLNAGVVKEALALADATGANDAAGSLRAGSSSLMQALDGQATQLVIASDNRKAKPASEAEMNYGDAAGAMLVGQGNVIARYLGGHSLTIDFVDHFRSSGSDFDYAWESRWIRDEGYAAILGKALKNGLGKLGLDGTAIDHAVIAVPVKGVPEQLAKKAGIRPEVCSDPLMAVVGDSGAAHPLVMLTACLEKAKPGEKILLASFGQGADVLVFEATEALTNLPPRWGVSGHLAFRQDDSNYGRYLFHRNLLRLEKGIRAEMDQKQPGTTLFRQRKAVLGLIGGRCTKTGTVQFPKTEINVNPNDRAQGTQEDYPLAERYAKVIAFTADNLTFSPDPPSFYGTIDFEGGGRLVTEFADVCADEIEVGVEMRMVFRIKATDDQRHFTKYFWKAVPVSKGDA</sequence>
<dbReference type="InterPro" id="IPR016039">
    <property type="entry name" value="Thiolase-like"/>
</dbReference>
<accession>A0A371BG32</accession>
<comment type="caution">
    <text evidence="2">The sequence shown here is derived from an EMBL/GenBank/DDBJ whole genome shotgun (WGS) entry which is preliminary data.</text>
</comment>
<keyword evidence="3" id="KW-1185">Reference proteome</keyword>
<feature type="domain" description="ChsH2 C-terminal OB-fold" evidence="1">
    <location>
        <begin position="404"/>
        <end position="458"/>
    </location>
</feature>
<reference evidence="3" key="1">
    <citation type="submission" date="2018-08" db="EMBL/GenBank/DDBJ databases">
        <authorList>
            <person name="Kim S.-J."/>
            <person name="Jung G.-Y."/>
        </authorList>
    </citation>
    <scope>NUCLEOTIDE SEQUENCE [LARGE SCALE GENOMIC DNA]</scope>
    <source>
        <strain evidence="3">GY_G</strain>
    </source>
</reference>
<evidence type="ECO:0000313" key="2">
    <source>
        <dbReference type="EMBL" id="RDV06556.1"/>
    </source>
</evidence>
<dbReference type="CDD" id="cd00827">
    <property type="entry name" value="init_cond_enzymes"/>
    <property type="match status" value="1"/>
</dbReference>
<dbReference type="Proteomes" id="UP000263833">
    <property type="component" value="Unassembled WGS sequence"/>
</dbReference>
<dbReference type="InterPro" id="IPR012340">
    <property type="entry name" value="NA-bd_OB-fold"/>
</dbReference>
<dbReference type="EMBL" id="QRGP01000001">
    <property type="protein sequence ID" value="RDV06556.1"/>
    <property type="molecule type" value="Genomic_DNA"/>
</dbReference>
<dbReference type="AlphaFoldDB" id="A0A371BG32"/>
<protein>
    <submittedName>
        <fullName evidence="2">3-hydroxy-3-methylglutaryl CoA synthase</fullName>
    </submittedName>
</protein>
<dbReference type="OrthoDB" id="8771453at2"/>
<proteinExistence type="predicted"/>
<dbReference type="SUPFAM" id="SSF50249">
    <property type="entry name" value="Nucleic acid-binding proteins"/>
    <property type="match status" value="1"/>
</dbReference>
<gene>
    <name evidence="2" type="ORF">DXH95_03805</name>
</gene>
<dbReference type="SUPFAM" id="SSF53901">
    <property type="entry name" value="Thiolase-like"/>
    <property type="match status" value="2"/>
</dbReference>
<organism evidence="2 3">
    <name type="scientific">Sphingorhabdus pulchriflava</name>
    <dbReference type="NCBI Taxonomy" id="2292257"/>
    <lineage>
        <taxon>Bacteria</taxon>
        <taxon>Pseudomonadati</taxon>
        <taxon>Pseudomonadota</taxon>
        <taxon>Alphaproteobacteria</taxon>
        <taxon>Sphingomonadales</taxon>
        <taxon>Sphingomonadaceae</taxon>
        <taxon>Sphingorhabdus</taxon>
    </lineage>
</organism>
<dbReference type="GO" id="GO:0016746">
    <property type="term" value="F:acyltransferase activity"/>
    <property type="evidence" value="ECO:0007669"/>
    <property type="project" value="InterPro"/>
</dbReference>